<feature type="active site" description="Charge relay system" evidence="6">
    <location>
        <position position="173"/>
    </location>
</feature>
<keyword evidence="11" id="KW-1185">Reference proteome</keyword>
<dbReference type="Pfam" id="PF05593">
    <property type="entry name" value="RHS_repeat"/>
    <property type="match status" value="8"/>
</dbReference>
<dbReference type="InterPro" id="IPR000209">
    <property type="entry name" value="Peptidase_S8/S53_dom"/>
</dbReference>
<evidence type="ECO:0000256" key="6">
    <source>
        <dbReference type="PROSITE-ProRule" id="PRU01240"/>
    </source>
</evidence>
<dbReference type="InterPro" id="IPR023827">
    <property type="entry name" value="Peptidase_S8_Asp-AS"/>
</dbReference>
<dbReference type="InterPro" id="IPR015500">
    <property type="entry name" value="Peptidase_S8_subtilisin-rel"/>
</dbReference>
<sequence>MNLFQRILATVLALILVCGLPLQDFSHVYAQNASSSSKPAARSKTEIIVKYKSNEKGQNVRSRVKSKLKLGKMESKRKLRQSGAEVIEIGETDDLNKTIAELKSDPDVVYAQPNYLLTAADVPTDERFAEEWGLSNTGQSVGYSKGVPGVDIGVTKAWGTTLGTASTLIGVLDTGIDIQHPDLSERIYVNRNEIAGNGIDDDGNGYIDDVYGWDFANDDNTVYDSASDDKHGTHTAGIIAASANEIGIRGVAPNVTLLPLKFIAGKTGYTSDAIEAIAYAKQMSVKIINASFGSTDANPALKDAIMQSGILFIAAAGNNGQNSTINPVYPAAYSLPNVVSVAALDNTGKLASFSNYGANIDVAAPGEGILSTLPEEQYGFQSGTSAAAPMVAGIAALVQSQFPDLTAEQIAGRVKAGTTPLAALTGKTATGGIVQVNKAIEALENSTIQQGTAEVIDGETPTADGLLDTLAVSIDPKLQEQIHYGEEGVSVTTGNYSKMFVDMSLSAPGFTVDLSRTYNSKDDRTTSSMGRGWTFGFEGSLKPDTTNANLMVARLPNGRSQMFVKNTNGTYTANDSISTLEKQSDGSHIMTTMDSYTYNFSPAGILSWMKDRNGNMISIGVDGNGRITNVSDTVGRTFTIAYNPAGYIVSITDPMKRKITYSYDTQNRLTTVTDPLGQVTATYGYDGSGFLNSIKDNAQTLTDSITYNHNASSTDNNKVTKYIDVYGNVKTYTYDASNRKTTIIDINNRTTVKWYDSEMYVIKTQDAEGKIATVDYYRDASGVNKYGLEHFITDRYGNKWEYVRDASGNITNIVNPDGSVSAYTYDAKNNETSEKDEMGNMTYWIYDANGINLLQQVQPINGTDEYDMSADTSKFAITTKAYYSAAESQRLGYKVQGLLKSETDPEGNVTSYTYDVNGNVATITDPEGNVTTQKYNVLGWLTQSISPAGNVTTSDYDLNGRVIRTTLDQGQTTRTLYDSLGRTIQVTKPNQYVYASDQLNNATPTNVYSSTAGARYTYYPSGKMKTATDELGNLTSYEYDIYGNLTYETRPNNSQYVYQYDVMNRQKSISFKTSPDAISVLQRTYTYDILANGNWQKQETIYLNDTETAVTTWICDYNGNEIERQNADGGSIKTIYNPNKTVRAVTDARGNTTSYAYDGLKRQTDAWVPLDKGSYQYTHTTYDRSGHTLAVKRGKDSVPLFNVPVSDRLISDLYTYDGNGHVTSMTNSSGSKTAYKYDPDGNMQRKDEYTGESEASTTYFAYNELGLEVSQKQAIRAGDLAGSSYADNSVILLDTRKEYDANGNLTAVIAPDGVRTSYTYDALNRQISMSVSATNEQGMPATKKTTTTYDWQGNPLVVTDPLGYTTSKSYNEKGLLVKETNPQGGVSFYAYDNAGRRTNEVSALNYDSTKTLDQMTRTETVYDTMGRIKAVIEKFNNKTYSGSAWSSVWTEAVTKAYQYDENGNVIKELDGEGYAFGVGKTIDARIQSGYGTTTRYNAANLPITVVDPVSRERGLKYTKAYTYDGMGRQLTETDANGVVKTKGYDDAGRVIKEGIRNAASAPEIMLHAKSYDLAGRLIGTTDANGNITKYTYNSFNLVQSQTDPGDSTIGSYTVYRQYDSRGRLTSEKDSNGKINLFTYDQVGNQIGKSEQDANGRNIIESSTAYDLNGNQRFVKDANGNQTEYVYDNLNRLLQQKVTVTDLVNGAAIQTTSYSYDKNGNKLTETDWRGNKTSFAYDDKNRLYQTTDANNVVIEKLEYNFNDSQIYSRDALNNLTKFSYDRNNKLLSTTDPLGNVSFNSYDYVGNMAAKTDGAGNTTQYQYDILNRLSTVIDPLGNQTRYTYDWNGNKLSQTDGNGHITMFEYNAGNKVARRIDDGGSMIDAAGKAVSDATKIESYWYTPNGSLLKKADRNGNITEYVYDIHGRMLSETVTGATLNNVPIVERQHSYTYDNNGNMLTMKDATGTTTRTYDERNRNITKSVPKLGTSTYRYDVVTGLTAGYRSEITTDVKGNVTTKIFDKVDRLVSAASGSNQPVVYTYNNDGTRKTVEYPSGLKEAYTYSANKQLTLLQNLNGSTVMDSYSYTYDSAGNQKTKTETINGVSKGTTTYSYDQLNRMASLQEPSGKKTVYQYDGAGNRLNETVSGTANNSNTEYSYNNQNWLTSTRTVKATGEAEVYTYTYDSNGNMVGKSIEKSKAFDPNNIVAPTFGAFISGQENQNARISDIVGGTAYFQYDVWNQMIKTTSAGSTSEYAYNAQGYRTSKKVNGVTSLYLYEADKIVLETDGSGKQTAFNLYGTNLLMRTMGTDLYYYLYNGHADVTALVNTAGEIKASYYYDAFGVVLESTGTISNPIRYAGYQYDQESSLYYLNARYYDPKIARFLSEDTYRGQMDDPLSLNLYTYVNNEPIMYTDPTGHTTIKQGQSGDAIKAIQEKLVKAGYDVSTDGKFGPKTAAAVKQFQKDMGIKADGVVGNQTLSILGAASTTANAPDYVKQAALASAKQAKSGDISSDTILMSGETFQKALSQIEETRAKVEAVTHSSAVVQTKVVNNTVQITGVKTTPKPTTTTKSTTTVNAKATTTGKSSTANANGSSLGNNILGTLATGASYAYDFLIGDDLNTINDPNASWGLKTVALVSIGLNLIPGEGQLAKIGGKALLKTTGKEVVQVAEKETVQVLSKPAAKEVGSTTKQLINACECFTAGTMVITLEGEKNIEDIEVGDKVLSKSEETGEVAYKEVTATFNHETDNIYRIHVGDQTIEATFNHPFYVMGKGWTFVKDLRPGDLLVQSDGNTLKIDSKELVHKYVTVYNMTVDEFHTYFVSDLGIWVHNTNCKLSSPNPVPGSIRNQYEEINLGNGTPRIDSTTGQQTIFNANELKQGAPNNVWSGSLEWDVPGTSHRILQRPDGRLGYVLNHDYSKPRLFPGPWYPDGPTK</sequence>
<dbReference type="InterPro" id="IPR031325">
    <property type="entry name" value="RHS_repeat"/>
</dbReference>
<dbReference type="InterPro" id="IPR023828">
    <property type="entry name" value="Peptidase_S8_Ser-AS"/>
</dbReference>
<dbReference type="InterPro" id="IPR034204">
    <property type="entry name" value="PfSUB1-like_cat_dom"/>
</dbReference>
<keyword evidence="4 6" id="KW-0378">Hydrolase</keyword>
<evidence type="ECO:0000259" key="9">
    <source>
        <dbReference type="SMART" id="SM00306"/>
    </source>
</evidence>
<dbReference type="InterPro" id="IPR022385">
    <property type="entry name" value="Rhs_assc_core"/>
</dbReference>
<dbReference type="PANTHER" id="PTHR32305">
    <property type="match status" value="1"/>
</dbReference>
<dbReference type="InterPro" id="IPR036852">
    <property type="entry name" value="Peptidase_S8/S53_dom_sf"/>
</dbReference>
<evidence type="ECO:0000313" key="10">
    <source>
        <dbReference type="EMBL" id="MBD3920227.1"/>
    </source>
</evidence>
<dbReference type="InterPro" id="IPR036366">
    <property type="entry name" value="PGBDSf"/>
</dbReference>
<name>A0ABR8MYS0_9BACL</name>
<dbReference type="InterPro" id="IPR054399">
    <property type="entry name" value="Fervidolysin-like_N_prodom"/>
</dbReference>
<dbReference type="NCBIfam" id="TIGR01643">
    <property type="entry name" value="YD_repeat_2x"/>
    <property type="match status" value="11"/>
</dbReference>
<keyword evidence="5 6" id="KW-0720">Serine protease</keyword>
<dbReference type="EMBL" id="JACXZA010000003">
    <property type="protein sequence ID" value="MBD3920227.1"/>
    <property type="molecule type" value="Genomic_DNA"/>
</dbReference>
<feature type="active site" description="Charge relay system" evidence="6">
    <location>
        <position position="231"/>
    </location>
</feature>
<dbReference type="InterPro" id="IPR056823">
    <property type="entry name" value="TEN-like_YD-shell"/>
</dbReference>
<evidence type="ECO:0000256" key="3">
    <source>
        <dbReference type="ARBA" id="ARBA00022737"/>
    </source>
</evidence>
<dbReference type="PROSITE" id="PS50817">
    <property type="entry name" value="INTEIN_N_TER"/>
    <property type="match status" value="1"/>
</dbReference>
<dbReference type="SMART" id="SM00306">
    <property type="entry name" value="HintN"/>
    <property type="match status" value="1"/>
</dbReference>
<keyword evidence="3" id="KW-0677">Repeat</keyword>
<dbReference type="SUPFAM" id="SSF51294">
    <property type="entry name" value="Hedgehog/intein (Hint) domain"/>
    <property type="match status" value="1"/>
</dbReference>
<feature type="domain" description="Hint" evidence="9">
    <location>
        <begin position="2693"/>
        <end position="2787"/>
    </location>
</feature>
<dbReference type="InterPro" id="IPR036365">
    <property type="entry name" value="PGBD-like_sf"/>
</dbReference>
<evidence type="ECO:0000256" key="1">
    <source>
        <dbReference type="ARBA" id="ARBA00011073"/>
    </source>
</evidence>
<comment type="caution">
    <text evidence="10">The sequence shown here is derived from an EMBL/GenBank/DDBJ whole genome shotgun (WGS) entry which is preliminary data.</text>
</comment>
<dbReference type="Pfam" id="PF25023">
    <property type="entry name" value="TEN_YD-shell"/>
    <property type="match status" value="2"/>
</dbReference>
<dbReference type="InterPro" id="IPR045351">
    <property type="entry name" value="DUF6531"/>
</dbReference>
<dbReference type="Pfam" id="PF22148">
    <property type="entry name" value="Fervidolysin_NPro-like"/>
    <property type="match status" value="1"/>
</dbReference>
<feature type="active site" description="Charge relay system" evidence="6">
    <location>
        <position position="385"/>
    </location>
</feature>
<dbReference type="Pfam" id="PF01471">
    <property type="entry name" value="PG_binding_1"/>
    <property type="match status" value="1"/>
</dbReference>
<dbReference type="PROSITE" id="PS51892">
    <property type="entry name" value="SUBTILASE"/>
    <property type="match status" value="1"/>
</dbReference>
<dbReference type="PROSITE" id="PS00136">
    <property type="entry name" value="SUBTILASE_ASP"/>
    <property type="match status" value="1"/>
</dbReference>
<organism evidence="10 11">
    <name type="scientific">Paenibacillus terricola</name>
    <dbReference type="NCBI Taxonomy" id="2763503"/>
    <lineage>
        <taxon>Bacteria</taxon>
        <taxon>Bacillati</taxon>
        <taxon>Bacillota</taxon>
        <taxon>Bacilli</taxon>
        <taxon>Bacillales</taxon>
        <taxon>Paenibacillaceae</taxon>
        <taxon>Paenibacillus</taxon>
    </lineage>
</organism>
<dbReference type="InterPro" id="IPR006141">
    <property type="entry name" value="Intein_N"/>
</dbReference>
<keyword evidence="2 6" id="KW-0645">Protease</keyword>
<evidence type="ECO:0000256" key="2">
    <source>
        <dbReference type="ARBA" id="ARBA00022670"/>
    </source>
</evidence>
<dbReference type="InterPro" id="IPR050708">
    <property type="entry name" value="T6SS_VgrG/RHS"/>
</dbReference>
<dbReference type="PROSITE" id="PS00138">
    <property type="entry name" value="SUBTILASE_SER"/>
    <property type="match status" value="1"/>
</dbReference>
<dbReference type="Proteomes" id="UP000609346">
    <property type="component" value="Unassembled WGS sequence"/>
</dbReference>
<dbReference type="Gene3D" id="2.180.10.10">
    <property type="entry name" value="RHS repeat-associated core"/>
    <property type="match status" value="6"/>
</dbReference>
<dbReference type="NCBIfam" id="TIGR03696">
    <property type="entry name" value="Rhs_assc_core"/>
    <property type="match status" value="1"/>
</dbReference>
<dbReference type="PROSITE" id="PS50818">
    <property type="entry name" value="INTEIN_C_TER"/>
    <property type="match status" value="1"/>
</dbReference>
<dbReference type="InterPro" id="IPR003587">
    <property type="entry name" value="Hint_dom_N"/>
</dbReference>
<dbReference type="Gene3D" id="2.170.16.10">
    <property type="entry name" value="Hedgehog/Intein (Hint) domain"/>
    <property type="match status" value="1"/>
</dbReference>
<dbReference type="SUPFAM" id="SSF47090">
    <property type="entry name" value="PGBD-like"/>
    <property type="match status" value="1"/>
</dbReference>
<protein>
    <submittedName>
        <fullName evidence="10">S8 family serine peptidase</fullName>
    </submittedName>
</protein>
<reference evidence="10 11" key="1">
    <citation type="submission" date="2020-09" db="EMBL/GenBank/DDBJ databases">
        <title>Paenibacillus sp. strain PR3 16S rRNA gene Genome sequencing and assembly.</title>
        <authorList>
            <person name="Kim J."/>
        </authorList>
    </citation>
    <scope>NUCLEOTIDE SEQUENCE [LARGE SCALE GENOMIC DNA]</scope>
    <source>
        <strain evidence="10 11">PR3</strain>
    </source>
</reference>
<dbReference type="InterPro" id="IPR036844">
    <property type="entry name" value="Hint_dom_sf"/>
</dbReference>
<dbReference type="Pfam" id="PF07591">
    <property type="entry name" value="PT-HINT"/>
    <property type="match status" value="1"/>
</dbReference>
<dbReference type="RefSeq" id="WP_191204465.1">
    <property type="nucleotide sequence ID" value="NZ_JACXZA010000003.1"/>
</dbReference>
<evidence type="ECO:0000313" key="11">
    <source>
        <dbReference type="Proteomes" id="UP000609346"/>
    </source>
</evidence>
<dbReference type="PRINTS" id="PR00723">
    <property type="entry name" value="SUBTILISIN"/>
</dbReference>
<dbReference type="SUPFAM" id="SSF52743">
    <property type="entry name" value="Subtilisin-like"/>
    <property type="match status" value="1"/>
</dbReference>
<dbReference type="CDD" id="cd00081">
    <property type="entry name" value="Hint"/>
    <property type="match status" value="1"/>
</dbReference>
<dbReference type="InterPro" id="IPR006530">
    <property type="entry name" value="YD"/>
</dbReference>
<dbReference type="InterPro" id="IPR030934">
    <property type="entry name" value="Intein_C"/>
</dbReference>
<dbReference type="PANTHER" id="PTHR32305:SF15">
    <property type="entry name" value="PROTEIN RHSA-RELATED"/>
    <property type="match status" value="1"/>
</dbReference>
<gene>
    <name evidence="10" type="ORF">H8B09_15785</name>
</gene>
<evidence type="ECO:0000256" key="7">
    <source>
        <dbReference type="RuleBase" id="RU003355"/>
    </source>
</evidence>
<accession>A0ABR8MYS0</accession>
<feature type="region of interest" description="Disordered" evidence="8">
    <location>
        <begin position="2561"/>
        <end position="2585"/>
    </location>
</feature>
<evidence type="ECO:0000256" key="5">
    <source>
        <dbReference type="ARBA" id="ARBA00022825"/>
    </source>
</evidence>
<dbReference type="Gene3D" id="1.10.101.10">
    <property type="entry name" value="PGBD-like superfamily/PGBD"/>
    <property type="match status" value="1"/>
</dbReference>
<dbReference type="InterPro" id="IPR002477">
    <property type="entry name" value="Peptidoglycan-bd-like"/>
</dbReference>
<dbReference type="CDD" id="cd07473">
    <property type="entry name" value="Peptidases_S8_Subtilisin_like"/>
    <property type="match status" value="1"/>
</dbReference>
<proteinExistence type="inferred from homology"/>
<dbReference type="Pfam" id="PF00082">
    <property type="entry name" value="Peptidase_S8"/>
    <property type="match status" value="1"/>
</dbReference>
<evidence type="ECO:0000256" key="4">
    <source>
        <dbReference type="ARBA" id="ARBA00022801"/>
    </source>
</evidence>
<evidence type="ECO:0000256" key="8">
    <source>
        <dbReference type="SAM" id="MobiDB-lite"/>
    </source>
</evidence>
<dbReference type="Gene3D" id="3.40.50.200">
    <property type="entry name" value="Peptidase S8/S53 domain"/>
    <property type="match status" value="1"/>
</dbReference>
<comment type="similarity">
    <text evidence="1 6 7">Belongs to the peptidase S8 family.</text>
</comment>
<dbReference type="Pfam" id="PF20148">
    <property type="entry name" value="DUF6531"/>
    <property type="match status" value="1"/>
</dbReference>